<dbReference type="AlphaFoldDB" id="A0A9P6CZS8"/>
<evidence type="ECO:0000256" key="1">
    <source>
        <dbReference type="ARBA" id="ARBA00009005"/>
    </source>
</evidence>
<dbReference type="InterPro" id="IPR029030">
    <property type="entry name" value="Caspase-like_dom_sf"/>
</dbReference>
<gene>
    <name evidence="6" type="ORF">BDN70DRAFT_836903</name>
</gene>
<accession>A0A9P6CZS8</accession>
<dbReference type="Proteomes" id="UP000807469">
    <property type="component" value="Unassembled WGS sequence"/>
</dbReference>
<evidence type="ECO:0000313" key="7">
    <source>
        <dbReference type="Proteomes" id="UP000807469"/>
    </source>
</evidence>
<evidence type="ECO:0000256" key="2">
    <source>
        <dbReference type="ARBA" id="ARBA00022703"/>
    </source>
</evidence>
<dbReference type="SUPFAM" id="SSF52129">
    <property type="entry name" value="Caspase-like"/>
    <property type="match status" value="1"/>
</dbReference>
<organism evidence="6 7">
    <name type="scientific">Pholiota conissans</name>
    <dbReference type="NCBI Taxonomy" id="109636"/>
    <lineage>
        <taxon>Eukaryota</taxon>
        <taxon>Fungi</taxon>
        <taxon>Dikarya</taxon>
        <taxon>Basidiomycota</taxon>
        <taxon>Agaricomycotina</taxon>
        <taxon>Agaricomycetes</taxon>
        <taxon>Agaricomycetidae</taxon>
        <taxon>Agaricales</taxon>
        <taxon>Agaricineae</taxon>
        <taxon>Strophariaceae</taxon>
        <taxon>Pholiota</taxon>
    </lineage>
</organism>
<dbReference type="InterPro" id="IPR011600">
    <property type="entry name" value="Pept_C14_caspase"/>
</dbReference>
<sequence>MARNNRQITRLFALLIGVNNYLCQGPELPPLRGAVPDVEEFRLYLTTYLSVPADHINILIDANATRTAILKALHDLSEDNRIEKGDAILVYYAGHGTELNAPENWEAGGPNAKIQAIVPYDCTFFGEIFEHKVPPIPDRVLEMILAVIAEKKGDNITVILDCCHSASGTRAMVSHPYNRPSDVRVRAATPARPLPPYRLEEVPASHAKLDSWATPKLSLSSFAHHGLNSHVLIAACGMGEKAHEDGTHGRFSAALLKLLKSPSFDDLRYSDIFKHLGPIHDQTPYCEGLHTDRALFNLKVLPPPISTFDVSSAPKNYGKGYYTVTCGTIYNVSPSSEFSVYRKSDIHFADRIGLLHVVRIDSCNLVATVAPNTPIFDTAAPTVAVWTNSDKKHHPHFHIPSGDEFHKFLDDLSPSHTLKQFFHHTVPLVDNSEDSHAEITMNPDGNKVNLKFTVDTTHGVFSHKLNSIITVLDPEPEDLAKALSRVAHFYHEVKFFNNNPHLSHCIVVEFYKLRTVLEPMECGWQRKMEAGGSNLCVNGAICLVAQKDDSDDDLYGMKIINNWTQDLDVNIYRFDNNDFSIKPCAESGACQGYRPGHDLPLKCGGGSMAIGYGSAGYPPMAFKLDEGLETQVLFLKIYLSAQTVNLSHLSQDSAFASTRGVTQYHPKPKVTWTDIVVPVILRRHQSRSPFMARN</sequence>
<dbReference type="OrthoDB" id="3223806at2759"/>
<evidence type="ECO:0000256" key="3">
    <source>
        <dbReference type="ARBA" id="ARBA00022807"/>
    </source>
</evidence>
<keyword evidence="2" id="KW-0053">Apoptosis</keyword>
<comment type="similarity">
    <text evidence="1">Belongs to the peptidase C14B family.</text>
</comment>
<dbReference type="InterPro" id="IPR050452">
    <property type="entry name" value="Metacaspase"/>
</dbReference>
<dbReference type="Gene3D" id="3.40.50.1460">
    <property type="match status" value="1"/>
</dbReference>
<proteinExistence type="inferred from homology"/>
<name>A0A9P6CZS8_9AGAR</name>
<feature type="chain" id="PRO_5040325813" description="Peptidase C14 caspase domain-containing protein" evidence="4">
    <location>
        <begin position="24"/>
        <end position="694"/>
    </location>
</feature>
<protein>
    <recommendedName>
        <fullName evidence="5">Peptidase C14 caspase domain-containing protein</fullName>
    </recommendedName>
</protein>
<evidence type="ECO:0000313" key="6">
    <source>
        <dbReference type="EMBL" id="KAF9477983.1"/>
    </source>
</evidence>
<reference evidence="6" key="1">
    <citation type="submission" date="2020-11" db="EMBL/GenBank/DDBJ databases">
        <authorList>
            <consortium name="DOE Joint Genome Institute"/>
            <person name="Ahrendt S."/>
            <person name="Riley R."/>
            <person name="Andreopoulos W."/>
            <person name="Labutti K."/>
            <person name="Pangilinan J."/>
            <person name="Ruiz-Duenas F.J."/>
            <person name="Barrasa J.M."/>
            <person name="Sanchez-Garcia M."/>
            <person name="Camarero S."/>
            <person name="Miyauchi S."/>
            <person name="Serrano A."/>
            <person name="Linde D."/>
            <person name="Babiker R."/>
            <person name="Drula E."/>
            <person name="Ayuso-Fernandez I."/>
            <person name="Pacheco R."/>
            <person name="Padilla G."/>
            <person name="Ferreira P."/>
            <person name="Barriuso J."/>
            <person name="Kellner H."/>
            <person name="Castanera R."/>
            <person name="Alfaro M."/>
            <person name="Ramirez L."/>
            <person name="Pisabarro A.G."/>
            <person name="Kuo A."/>
            <person name="Tritt A."/>
            <person name="Lipzen A."/>
            <person name="He G."/>
            <person name="Yan M."/>
            <person name="Ng V."/>
            <person name="Cullen D."/>
            <person name="Martin F."/>
            <person name="Rosso M.-N."/>
            <person name="Henrissat B."/>
            <person name="Hibbett D."/>
            <person name="Martinez A.T."/>
            <person name="Grigoriev I.V."/>
        </authorList>
    </citation>
    <scope>NUCLEOTIDE SEQUENCE</scope>
    <source>
        <strain evidence="6">CIRM-BRFM 674</strain>
    </source>
</reference>
<dbReference type="PANTHER" id="PTHR48104">
    <property type="entry name" value="METACASPASE-4"/>
    <property type="match status" value="1"/>
</dbReference>
<dbReference type="GO" id="GO:0004197">
    <property type="term" value="F:cysteine-type endopeptidase activity"/>
    <property type="evidence" value="ECO:0007669"/>
    <property type="project" value="InterPro"/>
</dbReference>
<comment type="caution">
    <text evidence="6">The sequence shown here is derived from an EMBL/GenBank/DDBJ whole genome shotgun (WGS) entry which is preliminary data.</text>
</comment>
<keyword evidence="7" id="KW-1185">Reference proteome</keyword>
<dbReference type="EMBL" id="MU155245">
    <property type="protein sequence ID" value="KAF9477983.1"/>
    <property type="molecule type" value="Genomic_DNA"/>
</dbReference>
<keyword evidence="3" id="KW-0645">Protease</keyword>
<dbReference type="GO" id="GO:0006508">
    <property type="term" value="P:proteolysis"/>
    <property type="evidence" value="ECO:0007669"/>
    <property type="project" value="InterPro"/>
</dbReference>
<feature type="domain" description="Peptidase C14 caspase" evidence="5">
    <location>
        <begin position="12"/>
        <end position="275"/>
    </location>
</feature>
<evidence type="ECO:0000259" key="5">
    <source>
        <dbReference type="Pfam" id="PF00656"/>
    </source>
</evidence>
<feature type="signal peptide" evidence="4">
    <location>
        <begin position="1"/>
        <end position="23"/>
    </location>
</feature>
<evidence type="ECO:0000256" key="4">
    <source>
        <dbReference type="SAM" id="SignalP"/>
    </source>
</evidence>
<dbReference type="PANTHER" id="PTHR48104:SF30">
    <property type="entry name" value="METACASPASE-1"/>
    <property type="match status" value="1"/>
</dbReference>
<dbReference type="Pfam" id="PF00656">
    <property type="entry name" value="Peptidase_C14"/>
    <property type="match status" value="1"/>
</dbReference>
<keyword evidence="4" id="KW-0732">Signal</keyword>
<dbReference type="GO" id="GO:0006915">
    <property type="term" value="P:apoptotic process"/>
    <property type="evidence" value="ECO:0007669"/>
    <property type="project" value="UniProtKB-KW"/>
</dbReference>
<dbReference type="GO" id="GO:0005737">
    <property type="term" value="C:cytoplasm"/>
    <property type="evidence" value="ECO:0007669"/>
    <property type="project" value="TreeGrafter"/>
</dbReference>
<keyword evidence="3" id="KW-0378">Hydrolase</keyword>
<keyword evidence="3" id="KW-0788">Thiol protease</keyword>